<dbReference type="RefSeq" id="WP_192597060.1">
    <property type="nucleotide sequence ID" value="NZ_JADBEL010000001.1"/>
</dbReference>
<dbReference type="PANTHER" id="PTHR14969:SF13">
    <property type="entry name" value="AT30094P"/>
    <property type="match status" value="1"/>
</dbReference>
<feature type="transmembrane region" description="Helical" evidence="1">
    <location>
        <begin position="122"/>
        <end position="140"/>
    </location>
</feature>
<dbReference type="CDD" id="cd03392">
    <property type="entry name" value="PAP2_like_2"/>
    <property type="match status" value="1"/>
</dbReference>
<dbReference type="Gene3D" id="1.20.144.10">
    <property type="entry name" value="Phosphatidic acid phosphatase type 2/haloperoxidase"/>
    <property type="match status" value="2"/>
</dbReference>
<feature type="transmembrane region" description="Helical" evidence="1">
    <location>
        <begin position="178"/>
        <end position="199"/>
    </location>
</feature>
<dbReference type="AlphaFoldDB" id="A0A927R1X0"/>
<dbReference type="SUPFAM" id="SSF48317">
    <property type="entry name" value="Acid phosphatase/Vanadium-dependent haloperoxidase"/>
    <property type="match status" value="1"/>
</dbReference>
<evidence type="ECO:0000313" key="3">
    <source>
        <dbReference type="EMBL" id="MBE1553246.1"/>
    </source>
</evidence>
<gene>
    <name evidence="3" type="ORF">H4683_000315</name>
</gene>
<feature type="transmembrane region" description="Helical" evidence="1">
    <location>
        <begin position="51"/>
        <end position="75"/>
    </location>
</feature>
<proteinExistence type="predicted"/>
<feature type="transmembrane region" description="Helical" evidence="1">
    <location>
        <begin position="82"/>
        <end position="102"/>
    </location>
</feature>
<dbReference type="EC" id="3.6.1.27" evidence="3"/>
<feature type="transmembrane region" description="Helical" evidence="1">
    <location>
        <begin position="152"/>
        <end position="172"/>
    </location>
</feature>
<sequence length="209" mass="23488">MAFILCIGLGVLFGYIVTGISNETILNFDNTIITFVQGLETPWLTVIMKGFTWVGSGYVVAPIALITICVLYFMLHYRHQAFLFVAVIGGTAVLNGLLKIYFKRERPEIHRIMEASGFSFPSGHTMMAFSLYAIIAYIAWRNVKTALSHILLFLFSAFMVIMIGTSRIYVGVHYPSDVLGGVAASALWVIVAISVYTWYQERWEKKFTS</sequence>
<evidence type="ECO:0000313" key="4">
    <source>
        <dbReference type="Proteomes" id="UP000658225"/>
    </source>
</evidence>
<dbReference type="InterPro" id="IPR000326">
    <property type="entry name" value="PAP2/HPO"/>
</dbReference>
<evidence type="ECO:0000259" key="2">
    <source>
        <dbReference type="SMART" id="SM00014"/>
    </source>
</evidence>
<keyword evidence="1" id="KW-0472">Membrane</keyword>
<dbReference type="InterPro" id="IPR036938">
    <property type="entry name" value="PAP2/HPO_sf"/>
</dbReference>
<dbReference type="PANTHER" id="PTHR14969">
    <property type="entry name" value="SPHINGOSINE-1-PHOSPHATE PHOSPHOHYDROLASE"/>
    <property type="match status" value="1"/>
</dbReference>
<keyword evidence="3" id="KW-0378">Hydrolase</keyword>
<dbReference type="SMART" id="SM00014">
    <property type="entry name" value="acidPPc"/>
    <property type="match status" value="1"/>
</dbReference>
<accession>A0A927R1X0</accession>
<keyword evidence="1" id="KW-0812">Transmembrane</keyword>
<name>A0A927R1X0_9BACL</name>
<dbReference type="Pfam" id="PF01569">
    <property type="entry name" value="PAP2"/>
    <property type="match status" value="1"/>
</dbReference>
<dbReference type="GO" id="GO:0050380">
    <property type="term" value="F:undecaprenyl-diphosphatase activity"/>
    <property type="evidence" value="ECO:0007669"/>
    <property type="project" value="UniProtKB-EC"/>
</dbReference>
<feature type="domain" description="Phosphatidic acid phosphatase type 2/haloperoxidase" evidence="2">
    <location>
        <begin position="79"/>
        <end position="193"/>
    </location>
</feature>
<evidence type="ECO:0000256" key="1">
    <source>
        <dbReference type="SAM" id="Phobius"/>
    </source>
</evidence>
<comment type="caution">
    <text evidence="3">The sequence shown here is derived from an EMBL/GenBank/DDBJ whole genome shotgun (WGS) entry which is preliminary data.</text>
</comment>
<protein>
    <submittedName>
        <fullName evidence="3">Undecaprenyl-diphosphatase</fullName>
        <ecNumber evidence="3">3.6.1.27</ecNumber>
    </submittedName>
</protein>
<keyword evidence="1" id="KW-1133">Transmembrane helix</keyword>
<organism evidence="3 4">
    <name type="scientific">Sporosarcina limicola</name>
    <dbReference type="NCBI Taxonomy" id="34101"/>
    <lineage>
        <taxon>Bacteria</taxon>
        <taxon>Bacillati</taxon>
        <taxon>Bacillota</taxon>
        <taxon>Bacilli</taxon>
        <taxon>Bacillales</taxon>
        <taxon>Caryophanaceae</taxon>
        <taxon>Sporosarcina</taxon>
    </lineage>
</organism>
<reference evidence="3" key="1">
    <citation type="submission" date="2020-10" db="EMBL/GenBank/DDBJ databases">
        <title>Genomic Encyclopedia of Type Strains, Phase IV (KMG-IV): sequencing the most valuable type-strain genomes for metagenomic binning, comparative biology and taxonomic classification.</title>
        <authorList>
            <person name="Goeker M."/>
        </authorList>
    </citation>
    <scope>NUCLEOTIDE SEQUENCE</scope>
    <source>
        <strain evidence="3">DSM 13886</strain>
    </source>
</reference>
<keyword evidence="4" id="KW-1185">Reference proteome</keyword>
<dbReference type="Proteomes" id="UP000658225">
    <property type="component" value="Unassembled WGS sequence"/>
</dbReference>
<dbReference type="EMBL" id="JADBEL010000001">
    <property type="protein sequence ID" value="MBE1553246.1"/>
    <property type="molecule type" value="Genomic_DNA"/>
</dbReference>